<evidence type="ECO:0000313" key="8">
    <source>
        <dbReference type="Proteomes" id="UP000241462"/>
    </source>
</evidence>
<dbReference type="OrthoDB" id="972532at2759"/>
<dbReference type="PANTHER" id="PTHR22838">
    <property type="entry name" value="WD REPEAT PROTEIN 26-RELATED"/>
    <property type="match status" value="1"/>
</dbReference>
<feature type="region of interest" description="Disordered" evidence="5">
    <location>
        <begin position="1"/>
        <end position="43"/>
    </location>
</feature>
<feature type="repeat" description="WD" evidence="4">
    <location>
        <begin position="511"/>
        <end position="552"/>
    </location>
</feature>
<dbReference type="PROSITE" id="PS50897">
    <property type="entry name" value="CTLH"/>
    <property type="match status" value="1"/>
</dbReference>
<feature type="repeat" description="WD" evidence="4">
    <location>
        <begin position="348"/>
        <end position="382"/>
    </location>
</feature>
<dbReference type="InterPro" id="IPR054080">
    <property type="entry name" value="TPR1-like_2nd"/>
</dbReference>
<evidence type="ECO:0000313" key="7">
    <source>
        <dbReference type="EMBL" id="PSR87090.1"/>
    </source>
</evidence>
<evidence type="ECO:0000256" key="3">
    <source>
        <dbReference type="ARBA" id="ARBA00022737"/>
    </source>
</evidence>
<dbReference type="PROSITE" id="PS50896">
    <property type="entry name" value="LISH"/>
    <property type="match status" value="1"/>
</dbReference>
<name>A0A2T3A962_9PEZI</name>
<dbReference type="InterPro" id="IPR051350">
    <property type="entry name" value="WD_repeat-ST_regulator"/>
</dbReference>
<dbReference type="STRING" id="2025994.A0A2T3A962"/>
<evidence type="ECO:0000259" key="6">
    <source>
        <dbReference type="PROSITE" id="PS50897"/>
    </source>
</evidence>
<evidence type="ECO:0000256" key="5">
    <source>
        <dbReference type="SAM" id="MobiDB-lite"/>
    </source>
</evidence>
<dbReference type="Gene3D" id="2.130.10.10">
    <property type="entry name" value="YVTN repeat-like/Quinoprotein amine dehydrogenase"/>
    <property type="match status" value="1"/>
</dbReference>
<dbReference type="InParanoid" id="A0A2T3A962"/>
<proteinExistence type="predicted"/>
<dbReference type="Pfam" id="PF00400">
    <property type="entry name" value="WD40"/>
    <property type="match status" value="5"/>
</dbReference>
<dbReference type="EMBL" id="KZ678433">
    <property type="protein sequence ID" value="PSR87090.1"/>
    <property type="molecule type" value="Genomic_DNA"/>
</dbReference>
<feature type="repeat" description="WD" evidence="4">
    <location>
        <begin position="553"/>
        <end position="595"/>
    </location>
</feature>
<gene>
    <name evidence="7" type="ORF">BD289DRAFT_243493</name>
</gene>
<dbReference type="Pfam" id="PF21889">
    <property type="entry name" value="TPR1-like_2nd"/>
    <property type="match status" value="1"/>
</dbReference>
<comment type="function">
    <text evidence="1">Involved in the proteasome-dependent degradation of fructose-1,6-bisphosphatase.</text>
</comment>
<dbReference type="PROSITE" id="PS00678">
    <property type="entry name" value="WD_REPEATS_1"/>
    <property type="match status" value="2"/>
</dbReference>
<dbReference type="PANTHER" id="PTHR22838:SF0">
    <property type="entry name" value="WD REPEAT-CONTAINING PROTEIN 26"/>
    <property type="match status" value="1"/>
</dbReference>
<accession>A0A2T3A962</accession>
<feature type="domain" description="CTLH" evidence="6">
    <location>
        <begin position="103"/>
        <end position="175"/>
    </location>
</feature>
<dbReference type="InterPro" id="IPR001680">
    <property type="entry name" value="WD40_rpt"/>
</dbReference>
<dbReference type="AlphaFoldDB" id="A0A2T3A962"/>
<sequence length="608" mass="67266">MSADGDADTGSNGTARGILGDSHAPQRALHGSATNGARKVSNSSANGLAIQNGKQQSGQVITETSYFGHDREEVTRLLIQALSDMGYHSAAQSVSTDSGFELESPTVAAFRSAVLNGSWEEAEHYLFGTSDESDFPQPTSGNGLVLTEGSDANAMRFCIRQQKFLELLETRDFRQALSVLRTELTPLNQDAQKLHFLSSLLMCQSADDVKTKAEWDGAHGESRFHLLSDLSKCISPSVMLPEHRLAVLLQQVKERQVGSCKWHTCASPPSLYSDHVCDSSLFPTEVLCELDQPGEVWQIRFSNNGKRMATCGADKHIYIWDMTTFTLLFKLGNDDRESRGDEPIDEGVGDLAWSPDDTKLVACERDKCASVWDLKNGTLVRRTKRLSEPVSSCVWAPDGESFILGSFDKPHAICSWSTKGEELFTWTKKYRIGCLAISPDGRWLVAADVQHAIHIYDCQTRELKYDLDLLSRGVSLRISADSKYLLVNKQDAVAQLINITSRSTVQKYTGHSGGDYTIRSILGGANESFVISGSEDGCVFIWHMPSGHLIEKLDAHRPRCNTVDWSPTDPLLWASAGDDAKIKLWSNKERKQNSAAILQRRERQGKNE</sequence>
<dbReference type="SUPFAM" id="SSF50978">
    <property type="entry name" value="WD40 repeat-like"/>
    <property type="match status" value="1"/>
</dbReference>
<dbReference type="Proteomes" id="UP000241462">
    <property type="component" value="Unassembled WGS sequence"/>
</dbReference>
<evidence type="ECO:0000256" key="1">
    <source>
        <dbReference type="ARBA" id="ARBA00002343"/>
    </source>
</evidence>
<reference evidence="7 8" key="1">
    <citation type="journal article" date="2018" name="Mycol. Prog.">
        <title>Coniella lustricola, a new species from submerged detritus.</title>
        <authorList>
            <person name="Raudabaugh D.B."/>
            <person name="Iturriaga T."/>
            <person name="Carver A."/>
            <person name="Mondo S."/>
            <person name="Pangilinan J."/>
            <person name="Lipzen A."/>
            <person name="He G."/>
            <person name="Amirebrahimi M."/>
            <person name="Grigoriev I.V."/>
            <person name="Miller A.N."/>
        </authorList>
    </citation>
    <scope>NUCLEOTIDE SEQUENCE [LARGE SCALE GENOMIC DNA]</scope>
    <source>
        <strain evidence="7 8">B22-T-1</strain>
    </source>
</reference>
<dbReference type="InterPro" id="IPR015943">
    <property type="entry name" value="WD40/YVTN_repeat-like_dom_sf"/>
</dbReference>
<evidence type="ECO:0000256" key="4">
    <source>
        <dbReference type="PROSITE-ProRule" id="PRU00221"/>
    </source>
</evidence>
<feature type="repeat" description="WD" evidence="4">
    <location>
        <begin position="289"/>
        <end position="330"/>
    </location>
</feature>
<keyword evidence="8" id="KW-1185">Reference proteome</keyword>
<dbReference type="GO" id="GO:0043161">
    <property type="term" value="P:proteasome-mediated ubiquitin-dependent protein catabolic process"/>
    <property type="evidence" value="ECO:0007669"/>
    <property type="project" value="TreeGrafter"/>
</dbReference>
<dbReference type="InterPro" id="IPR036322">
    <property type="entry name" value="WD40_repeat_dom_sf"/>
</dbReference>
<dbReference type="Pfam" id="PF23627">
    <property type="entry name" value="LisH_WDR26"/>
    <property type="match status" value="1"/>
</dbReference>
<keyword evidence="2 4" id="KW-0853">WD repeat</keyword>
<dbReference type="InterPro" id="IPR006595">
    <property type="entry name" value="CTLH_C"/>
</dbReference>
<feature type="compositionally biased region" description="Polar residues" evidence="5">
    <location>
        <begin position="32"/>
        <end position="43"/>
    </location>
</feature>
<keyword evidence="3" id="KW-0677">Repeat</keyword>
<dbReference type="SMART" id="SM00320">
    <property type="entry name" value="WD40"/>
    <property type="match status" value="6"/>
</dbReference>
<dbReference type="GO" id="GO:0034657">
    <property type="term" value="C:GID complex"/>
    <property type="evidence" value="ECO:0007669"/>
    <property type="project" value="TreeGrafter"/>
</dbReference>
<dbReference type="PROSITE" id="PS50082">
    <property type="entry name" value="WD_REPEATS_2"/>
    <property type="match status" value="4"/>
</dbReference>
<organism evidence="7 8">
    <name type="scientific">Coniella lustricola</name>
    <dbReference type="NCBI Taxonomy" id="2025994"/>
    <lineage>
        <taxon>Eukaryota</taxon>
        <taxon>Fungi</taxon>
        <taxon>Dikarya</taxon>
        <taxon>Ascomycota</taxon>
        <taxon>Pezizomycotina</taxon>
        <taxon>Sordariomycetes</taxon>
        <taxon>Sordariomycetidae</taxon>
        <taxon>Diaporthales</taxon>
        <taxon>Schizoparmaceae</taxon>
        <taxon>Coniella</taxon>
    </lineage>
</organism>
<dbReference type="InterPro" id="IPR006594">
    <property type="entry name" value="LisH"/>
</dbReference>
<protein>
    <submittedName>
        <fullName evidence="7">WD domain-containing protein</fullName>
    </submittedName>
</protein>
<dbReference type="InterPro" id="IPR019775">
    <property type="entry name" value="WD40_repeat_CS"/>
</dbReference>
<evidence type="ECO:0000256" key="2">
    <source>
        <dbReference type="ARBA" id="ARBA00022574"/>
    </source>
</evidence>